<organism evidence="3 4">
    <name type="scientific">Thermoflexibacter ruber</name>
    <dbReference type="NCBI Taxonomy" id="1003"/>
    <lineage>
        <taxon>Bacteria</taxon>
        <taxon>Pseudomonadati</taxon>
        <taxon>Bacteroidota</taxon>
        <taxon>Cytophagia</taxon>
        <taxon>Cytophagales</taxon>
        <taxon>Thermoflexibacteraceae</taxon>
        <taxon>Thermoflexibacter</taxon>
    </lineage>
</organism>
<dbReference type="OrthoDB" id="1488345at2"/>
<dbReference type="InterPro" id="IPR011519">
    <property type="entry name" value="UnbV_ASPIC"/>
</dbReference>
<dbReference type="EMBL" id="FONY01000040">
    <property type="protein sequence ID" value="SFF48338.1"/>
    <property type="molecule type" value="Genomic_DNA"/>
</dbReference>
<accession>A0A1I2J2T3</accession>
<gene>
    <name evidence="3" type="ORF">SAMN04488541_104025</name>
</gene>
<dbReference type="STRING" id="1003.SAMN04488541_104025"/>
<dbReference type="InterPro" id="IPR013517">
    <property type="entry name" value="FG-GAP"/>
</dbReference>
<keyword evidence="1" id="KW-0732">Signal</keyword>
<evidence type="ECO:0000313" key="4">
    <source>
        <dbReference type="Proteomes" id="UP000199513"/>
    </source>
</evidence>
<name>A0A1I2J2T3_9BACT</name>
<sequence length="1143" mass="127795">MRLFYCLLILSVFSCQQKSIQDIPQDKLFSLIPKTVTGIDFKNEVEGSKEMNIFSYRNFYNGGGVGIGDVNNDGLPDIYLTANMKENKLFLNLGNWRFKDITKEAGVEGKKSWSTGVAMVDINGDGLLDIYVCNSGNFKGDDRANELFINQGIKDGIPTFVEQAKEYGIADEGLSTHAAFFDYDKDGDLDLYLLNNSFRPISSFGLENLRNERDIKGGDKLYRNDNGKFTDVSTQANIYGSVIGFGLGVTIGDVNDDGWLDIYVSNDFFEIDYLYINQKNGTFKESLREWIAHTSEASMGADMADINNDGRPEIFSTDMLPETDGRLKRTTTFNSYDTYQEKLKQDYYHQFTRNMLQLNIPLAKGTKNGQAGFFTEIGQISGVSATDWSWGALIMDLDNDGLKDIFVSNGIFEDLTNQDFVNFLTSDENIMEAIRTKSFDFTKFKEKSNPVFIPNYAFKNNGDLTFTNKVQEWGLDQKSFSNGSAYADLDNDGDLDLIVNNVNQEAFIYRNNAEKLEQNNYLKVKLVGEGKNTLGIGAKVMIFAKETPEINIGISNSPNMLFLEQAPARGFQSSIDPVMNFGLGKNKGIDSLVVIWSSGRKQVLPQVKINQQVVLEEKNAQYAANQTPESAKTFSLSEVYNTQTIFQDISQQISLDYKHLENEFNEFNRERLIPQMFSTLGPKIAKGDINGDGLEDFYIGGAKDSAGKLFIQQKNGTFLSTNQVLFETDKASEDTDALFFDADGDRDLDLYVVSGGNEFSGQASPLQDRLYLNDGRGNFKKAENAIPSEFNVGSCVQAADFDGDGDLDLFVGSRVIPFEYGIPPRNMLLQNDGKGVFKDVIKEVAPDLERLGLVSEAVWADFNGDKKPDLVVVGDWLPIAFFENKNNKLINVTTNNQQLTSNSGFWNCLLADDFDNDGDIDFFAGNLGLNTKLQASAKEPIQLYLSDFDKNGDLDPILTYYKPNEKGGRNSYPLALKDELISQILPLKRKYLKYEDYAEKTIQDIFTTEELQGAKILEARNLQSCFIENKGSSNFEVKSLPTLAQLSPVFCFLVLDYDKDGNKDLLLAGNFTAVKPEIGNYDACYGLLLKGDGKNNFTPIPVSQSGFFAQGEVRDMISLRLANQKEVIIIAKNNDKVQILEKK</sequence>
<dbReference type="PROSITE" id="PS51257">
    <property type="entry name" value="PROKAR_LIPOPROTEIN"/>
    <property type="match status" value="1"/>
</dbReference>
<dbReference type="PANTHER" id="PTHR16026">
    <property type="entry name" value="CARTILAGE ACIDIC PROTEIN 1"/>
    <property type="match status" value="1"/>
</dbReference>
<dbReference type="AlphaFoldDB" id="A0A1I2J2T3"/>
<dbReference type="Gene3D" id="2.130.10.130">
    <property type="entry name" value="Integrin alpha, N-terminal"/>
    <property type="match status" value="4"/>
</dbReference>
<proteinExistence type="predicted"/>
<dbReference type="InterPro" id="IPR027039">
    <property type="entry name" value="Crtac1"/>
</dbReference>
<dbReference type="PANTHER" id="PTHR16026:SF0">
    <property type="entry name" value="CARTILAGE ACIDIC PROTEIN 1"/>
    <property type="match status" value="1"/>
</dbReference>
<evidence type="ECO:0000259" key="2">
    <source>
        <dbReference type="Pfam" id="PF07593"/>
    </source>
</evidence>
<protein>
    <submittedName>
        <fullName evidence="3">Repeat domain-containing protein</fullName>
    </submittedName>
</protein>
<feature type="domain" description="ASPIC/UnbV" evidence="2">
    <location>
        <begin position="535"/>
        <end position="613"/>
    </location>
</feature>
<evidence type="ECO:0000256" key="1">
    <source>
        <dbReference type="ARBA" id="ARBA00022729"/>
    </source>
</evidence>
<reference evidence="3 4" key="1">
    <citation type="submission" date="2016-10" db="EMBL/GenBank/DDBJ databases">
        <authorList>
            <person name="de Groot N.N."/>
        </authorList>
    </citation>
    <scope>NUCLEOTIDE SEQUENCE [LARGE SCALE GENOMIC DNA]</scope>
    <source>
        <strain>GEY</strain>
        <strain evidence="4">DSM 9560</strain>
    </source>
</reference>
<evidence type="ECO:0000313" key="3">
    <source>
        <dbReference type="EMBL" id="SFF48338.1"/>
    </source>
</evidence>
<dbReference type="RefSeq" id="WP_091548899.1">
    <property type="nucleotide sequence ID" value="NZ_FONY01000040.1"/>
</dbReference>
<dbReference type="InterPro" id="IPR028994">
    <property type="entry name" value="Integrin_alpha_N"/>
</dbReference>
<dbReference type="SUPFAM" id="SSF69318">
    <property type="entry name" value="Integrin alpha N-terminal domain"/>
    <property type="match status" value="2"/>
</dbReference>
<dbReference type="Proteomes" id="UP000199513">
    <property type="component" value="Unassembled WGS sequence"/>
</dbReference>
<dbReference type="Pfam" id="PF13517">
    <property type="entry name" value="FG-GAP_3"/>
    <property type="match status" value="5"/>
</dbReference>
<dbReference type="Pfam" id="PF07593">
    <property type="entry name" value="UnbV_ASPIC"/>
    <property type="match status" value="1"/>
</dbReference>
<keyword evidence="4" id="KW-1185">Reference proteome</keyword>